<protein>
    <submittedName>
        <fullName evidence="2">Uncharacterized protein</fullName>
    </submittedName>
</protein>
<evidence type="ECO:0000313" key="3">
    <source>
        <dbReference type="Proteomes" id="UP000077521"/>
    </source>
</evidence>
<evidence type="ECO:0000313" key="2">
    <source>
        <dbReference type="EMBL" id="KAE8249502.1"/>
    </source>
</evidence>
<gene>
    <name evidence="2" type="ORF">A4X13_0g5189</name>
</gene>
<accession>A0A8T8SVY5</accession>
<dbReference type="Proteomes" id="UP000077521">
    <property type="component" value="Unassembled WGS sequence"/>
</dbReference>
<comment type="caution">
    <text evidence="2">The sequence shown here is derived from an EMBL/GenBank/DDBJ whole genome shotgun (WGS) entry which is preliminary data.</text>
</comment>
<reference evidence="2" key="2">
    <citation type="journal article" date="2019" name="IMA Fungus">
        <title>Genome sequencing and comparison of five Tilletia species to identify candidate genes for the detection of regulated species infecting wheat.</title>
        <authorList>
            <person name="Nguyen H.D.T."/>
            <person name="Sultana T."/>
            <person name="Kesanakurti P."/>
            <person name="Hambleton S."/>
        </authorList>
    </citation>
    <scope>NUCLEOTIDE SEQUENCE</scope>
    <source>
        <strain evidence="2">DAOMC 236416</strain>
    </source>
</reference>
<keyword evidence="3" id="KW-1185">Reference proteome</keyword>
<dbReference type="AlphaFoldDB" id="A0A8T8SVY5"/>
<reference evidence="2" key="1">
    <citation type="submission" date="2016-04" db="EMBL/GenBank/DDBJ databases">
        <authorList>
            <person name="Nguyen H.D."/>
            <person name="Samba Siva P."/>
            <person name="Cullis J."/>
            <person name="Levesque C.A."/>
            <person name="Hambleton S."/>
        </authorList>
    </citation>
    <scope>NUCLEOTIDE SEQUENCE</scope>
    <source>
        <strain evidence="2">DAOMC 236416</strain>
    </source>
</reference>
<feature type="compositionally biased region" description="Acidic residues" evidence="1">
    <location>
        <begin position="203"/>
        <end position="223"/>
    </location>
</feature>
<proteinExistence type="predicted"/>
<evidence type="ECO:0000256" key="1">
    <source>
        <dbReference type="SAM" id="MobiDB-lite"/>
    </source>
</evidence>
<organism evidence="2 3">
    <name type="scientific">Tilletia indica</name>
    <dbReference type="NCBI Taxonomy" id="43049"/>
    <lineage>
        <taxon>Eukaryota</taxon>
        <taxon>Fungi</taxon>
        <taxon>Dikarya</taxon>
        <taxon>Basidiomycota</taxon>
        <taxon>Ustilaginomycotina</taxon>
        <taxon>Exobasidiomycetes</taxon>
        <taxon>Tilletiales</taxon>
        <taxon>Tilletiaceae</taxon>
        <taxon>Tilletia</taxon>
    </lineage>
</organism>
<name>A0A8T8SVY5_9BASI</name>
<dbReference type="EMBL" id="LWDF02000384">
    <property type="protein sequence ID" value="KAE8249502.1"/>
    <property type="molecule type" value="Genomic_DNA"/>
</dbReference>
<feature type="region of interest" description="Disordered" evidence="1">
    <location>
        <begin position="180"/>
        <end position="228"/>
    </location>
</feature>
<sequence>MVRHALSLNGKDFRALLAVVPSILPLIDADNSLDSLSDAWLAAARLGSALYVDSVERPRLDVYQTYVNRCISSIFHTLAKAAPEFLWSKHKLHLLCHAAAHFAFGPLSSVSAERFEAFNSIVRSAAVHSNRLRPSRVIANTILRQQDIRHILGAGRMADGGSMGTGLCILLNIHPLDDEHARKKQKQRQTMLDDDNKDKDDGLYDDDDKDNDDADREKDEDEIERSPLVATRTKKFKLNFGSPLPLRGESPEDFTD</sequence>